<dbReference type="GO" id="GO:0006281">
    <property type="term" value="P:DNA repair"/>
    <property type="evidence" value="ECO:0007669"/>
    <property type="project" value="UniProtKB-UniRule"/>
</dbReference>
<feature type="region of interest" description="Domain III" evidence="6">
    <location>
        <begin position="142"/>
        <end position="195"/>
    </location>
</feature>
<keyword evidence="8" id="KW-0378">Hydrolase</keyword>
<evidence type="ECO:0000256" key="6">
    <source>
        <dbReference type="HAMAP-Rule" id="MF_00031"/>
    </source>
</evidence>
<dbReference type="HAMAP" id="MF_00031">
    <property type="entry name" value="DNA_HJ_migration_RuvA"/>
    <property type="match status" value="1"/>
</dbReference>
<dbReference type="GO" id="GO:0006310">
    <property type="term" value="P:DNA recombination"/>
    <property type="evidence" value="ECO:0007669"/>
    <property type="project" value="UniProtKB-UniRule"/>
</dbReference>
<comment type="function">
    <text evidence="6">The RuvA-RuvB-RuvC complex processes Holliday junction (HJ) DNA during genetic recombination and DNA repair, while the RuvA-RuvB complex plays an important role in the rescue of blocked DNA replication forks via replication fork reversal (RFR). RuvA specifically binds to HJ cruciform DNA, conferring on it an open structure. The RuvB hexamer acts as an ATP-dependent pump, pulling dsDNA into and through the RuvAB complex. HJ branch migration allows RuvC to scan DNA until it finds its consensus sequence, where it cleaves and resolves the cruciform DNA.</text>
</comment>
<comment type="subcellular location">
    <subcellularLocation>
        <location evidence="6">Cytoplasm</location>
    </subcellularLocation>
</comment>
<dbReference type="InterPro" id="IPR013849">
    <property type="entry name" value="DNA_helicase_Holl-junc_RuvA_I"/>
</dbReference>
<dbReference type="SUPFAM" id="SSF47781">
    <property type="entry name" value="RuvA domain 2-like"/>
    <property type="match status" value="1"/>
</dbReference>
<evidence type="ECO:0000256" key="4">
    <source>
        <dbReference type="ARBA" id="ARBA00023172"/>
    </source>
</evidence>
<comment type="caution">
    <text evidence="6">Lacks conserved residue(s) required for the propagation of feature annotation.</text>
</comment>
<gene>
    <name evidence="6" type="primary">ruvA</name>
    <name evidence="8" type="ORF">OP8BY_2252</name>
</gene>
<dbReference type="Pfam" id="PF14520">
    <property type="entry name" value="HHH_5"/>
    <property type="match status" value="1"/>
</dbReference>
<accession>A0A3E2BMC3</accession>
<dbReference type="Gene3D" id="1.10.150.20">
    <property type="entry name" value="5' to 3' exonuclease, C-terminal subdomain"/>
    <property type="match status" value="1"/>
</dbReference>
<feature type="domain" description="Helix-hairpin-helix DNA-binding motif class 1" evidence="7">
    <location>
        <begin position="108"/>
        <end position="127"/>
    </location>
</feature>
<dbReference type="AlphaFoldDB" id="A0A3E2BMC3"/>
<dbReference type="GO" id="GO:0000400">
    <property type="term" value="F:four-way junction DNA binding"/>
    <property type="evidence" value="ECO:0007669"/>
    <property type="project" value="UniProtKB-UniRule"/>
</dbReference>
<keyword evidence="4 6" id="KW-0233">DNA recombination</keyword>
<keyword evidence="5 6" id="KW-0234">DNA repair</keyword>
<dbReference type="EMBL" id="QUAH01000006">
    <property type="protein sequence ID" value="RFT15854.1"/>
    <property type="molecule type" value="Genomic_DNA"/>
</dbReference>
<dbReference type="GO" id="GO:0005524">
    <property type="term" value="F:ATP binding"/>
    <property type="evidence" value="ECO:0007669"/>
    <property type="project" value="InterPro"/>
</dbReference>
<dbReference type="InterPro" id="IPR011114">
    <property type="entry name" value="RuvA_C"/>
</dbReference>
<keyword evidence="8" id="KW-0347">Helicase</keyword>
<dbReference type="GO" id="GO:0009379">
    <property type="term" value="C:Holliday junction helicase complex"/>
    <property type="evidence" value="ECO:0007669"/>
    <property type="project" value="InterPro"/>
</dbReference>
<feature type="region of interest" description="Domain I" evidence="6">
    <location>
        <begin position="1"/>
        <end position="64"/>
    </location>
</feature>
<protein>
    <recommendedName>
        <fullName evidence="6">Holliday junction branch migration complex subunit RuvA</fullName>
    </recommendedName>
</protein>
<evidence type="ECO:0000313" key="8">
    <source>
        <dbReference type="EMBL" id="RFT15854.1"/>
    </source>
</evidence>
<dbReference type="Pfam" id="PF01330">
    <property type="entry name" value="RuvA_N"/>
    <property type="match status" value="1"/>
</dbReference>
<organism evidence="8 9">
    <name type="scientific">Candidatus Saccharicenans subterraneus</name>
    <dbReference type="NCBI Taxonomy" id="2508984"/>
    <lineage>
        <taxon>Bacteria</taxon>
        <taxon>Candidatus Aminicenantota</taxon>
        <taxon>Candidatus Aminicenantia</taxon>
        <taxon>Candidatus Aminicenantales</taxon>
        <taxon>Candidatus Saccharicenantaceae</taxon>
        <taxon>Candidatus Saccharicenans</taxon>
    </lineage>
</organism>
<dbReference type="SUPFAM" id="SSF50249">
    <property type="entry name" value="Nucleic acid-binding proteins"/>
    <property type="match status" value="1"/>
</dbReference>
<comment type="subunit">
    <text evidence="6">Homotetramer. Forms an RuvA(8)-RuvB(12)-Holliday junction (HJ) complex. HJ DNA is sandwiched between 2 RuvA tetramers; dsDNA enters through RuvA and exits via RuvB. An RuvB hexamer assembles on each DNA strand where it exits the tetramer. Each RuvB hexamer is contacted by two RuvA subunits (via domain III) on 2 adjacent RuvB subunits; this complex drives branch migration. In the full resolvosome a probable DNA-RuvA(4)-RuvB(12)-RuvC(2) complex forms which resolves the HJ.</text>
</comment>
<dbReference type="InterPro" id="IPR000085">
    <property type="entry name" value="RuvA"/>
</dbReference>
<evidence type="ECO:0000256" key="2">
    <source>
        <dbReference type="ARBA" id="ARBA00022763"/>
    </source>
</evidence>
<dbReference type="SUPFAM" id="SSF46929">
    <property type="entry name" value="DNA helicase RuvA subunit, C-terminal domain"/>
    <property type="match status" value="1"/>
</dbReference>
<evidence type="ECO:0000256" key="3">
    <source>
        <dbReference type="ARBA" id="ARBA00023125"/>
    </source>
</evidence>
<keyword evidence="2 6" id="KW-0227">DNA damage</keyword>
<dbReference type="InterPro" id="IPR010994">
    <property type="entry name" value="RuvA_2-like"/>
</dbReference>
<keyword evidence="1 6" id="KW-0963">Cytoplasm</keyword>
<keyword evidence="8" id="KW-0547">Nucleotide-binding</keyword>
<proteinExistence type="inferred from homology"/>
<keyword evidence="3 6" id="KW-0238">DNA-binding</keyword>
<comment type="caution">
    <text evidence="8">The sequence shown here is derived from an EMBL/GenBank/DDBJ whole genome shotgun (WGS) entry which is preliminary data.</text>
</comment>
<feature type="domain" description="Helix-hairpin-helix DNA-binding motif class 1" evidence="7">
    <location>
        <begin position="73"/>
        <end position="92"/>
    </location>
</feature>
<dbReference type="InterPro" id="IPR003583">
    <property type="entry name" value="Hlx-hairpin-Hlx_DNA-bd_motif"/>
</dbReference>
<dbReference type="SMART" id="SM00278">
    <property type="entry name" value="HhH1"/>
    <property type="match status" value="2"/>
</dbReference>
<comment type="similarity">
    <text evidence="6">Belongs to the RuvA family.</text>
</comment>
<sequence length="195" mass="21492">MIAYLKGKILQKKPGEVVVATGGVGYSLLIPLSTYFKLGEAGSEVELQVYTHLTDDSLQLFGFLTPEEKAIFLKLITISGIGPKMAINILSGIEPGELEEAVRDTNVTRLSMIPGIGKKTALRVIMELADKIEKKERVLSRKESKEREDLVSALVNLGFRRKESEQVVDLTIGSLGTQAGFDLLLRECLKRMSKI</sequence>
<dbReference type="NCBIfam" id="TIGR00084">
    <property type="entry name" value="ruvA"/>
    <property type="match status" value="1"/>
</dbReference>
<dbReference type="CDD" id="cd14332">
    <property type="entry name" value="UBA_RuvA_C"/>
    <property type="match status" value="1"/>
</dbReference>
<dbReference type="Gene3D" id="1.10.8.10">
    <property type="entry name" value="DNA helicase RuvA subunit, C-terminal domain"/>
    <property type="match status" value="1"/>
</dbReference>
<dbReference type="InterPro" id="IPR036267">
    <property type="entry name" value="RuvA_C_sf"/>
</dbReference>
<name>A0A3E2BMC3_9BACT</name>
<comment type="domain">
    <text evidence="6">Has three domains with a flexible linker between the domains II and III and assumes an 'L' shape. Domain III is highly mobile and contacts RuvB.</text>
</comment>
<dbReference type="GO" id="GO:0009378">
    <property type="term" value="F:four-way junction helicase activity"/>
    <property type="evidence" value="ECO:0007669"/>
    <property type="project" value="InterPro"/>
</dbReference>
<evidence type="ECO:0000256" key="1">
    <source>
        <dbReference type="ARBA" id="ARBA00022490"/>
    </source>
</evidence>
<dbReference type="Pfam" id="PF07499">
    <property type="entry name" value="RuvA_C"/>
    <property type="match status" value="1"/>
</dbReference>
<dbReference type="GO" id="GO:0005737">
    <property type="term" value="C:cytoplasm"/>
    <property type="evidence" value="ECO:0007669"/>
    <property type="project" value="UniProtKB-SubCell"/>
</dbReference>
<evidence type="ECO:0000259" key="7">
    <source>
        <dbReference type="SMART" id="SM00278"/>
    </source>
</evidence>
<dbReference type="GO" id="GO:0048476">
    <property type="term" value="C:Holliday junction resolvase complex"/>
    <property type="evidence" value="ECO:0007669"/>
    <property type="project" value="UniProtKB-UniRule"/>
</dbReference>
<dbReference type="InterPro" id="IPR012340">
    <property type="entry name" value="NA-bd_OB-fold"/>
</dbReference>
<evidence type="ECO:0000256" key="5">
    <source>
        <dbReference type="ARBA" id="ARBA00023204"/>
    </source>
</evidence>
<dbReference type="Gene3D" id="2.40.50.140">
    <property type="entry name" value="Nucleic acid-binding proteins"/>
    <property type="match status" value="1"/>
</dbReference>
<evidence type="ECO:0000313" key="9">
    <source>
        <dbReference type="Proteomes" id="UP000257323"/>
    </source>
</evidence>
<dbReference type="Proteomes" id="UP000257323">
    <property type="component" value="Unassembled WGS sequence"/>
</dbReference>
<reference evidence="8 9" key="1">
    <citation type="submission" date="2018-08" db="EMBL/GenBank/DDBJ databases">
        <title>Genome analysis of the thermophilic bacterium of the candidate phylum Aminicenantes from deep subsurface aquifer revealed its physiology and ecological role.</title>
        <authorList>
            <person name="Kadnikov V.V."/>
            <person name="Mardanov A.V."/>
            <person name="Beletsky A.V."/>
            <person name="Karnachuk O.V."/>
            <person name="Ravin N.V."/>
        </authorList>
    </citation>
    <scope>NUCLEOTIDE SEQUENCE [LARGE SCALE GENOMIC DNA]</scope>
    <source>
        <strain evidence="8">BY38</strain>
    </source>
</reference>
<keyword evidence="8" id="KW-0067">ATP-binding</keyword>